<dbReference type="InterPro" id="IPR042171">
    <property type="entry name" value="Acyl-CoA_hotdog"/>
</dbReference>
<accession>A0A8H7S7T8</accession>
<dbReference type="InterPro" id="IPR052389">
    <property type="entry name" value="Sec_Metab_Biosynth-Assoc"/>
</dbReference>
<dbReference type="Pfam" id="PF20789">
    <property type="entry name" value="4HBT_3C"/>
    <property type="match status" value="1"/>
</dbReference>
<comment type="caution">
    <text evidence="2">The sequence shown here is derived from an EMBL/GenBank/DDBJ whole genome shotgun (WGS) entry which is preliminary data.</text>
</comment>
<keyword evidence="3" id="KW-1185">Reference proteome</keyword>
<protein>
    <recommendedName>
        <fullName evidence="1">Acyl-CoA thioesterase-like C-terminal domain-containing protein</fullName>
    </recommendedName>
</protein>
<evidence type="ECO:0000259" key="1">
    <source>
        <dbReference type="Pfam" id="PF20789"/>
    </source>
</evidence>
<dbReference type="PANTHER" id="PTHR38110:SF1">
    <property type="entry name" value="THIOESTERASE DOMAIN-CONTAINING PROTEIN"/>
    <property type="match status" value="1"/>
</dbReference>
<feature type="domain" description="Acyl-CoA thioesterase-like C-terminal" evidence="1">
    <location>
        <begin position="136"/>
        <end position="238"/>
    </location>
</feature>
<organism evidence="2 3">
    <name type="scientific">Circinella minor</name>
    <dbReference type="NCBI Taxonomy" id="1195481"/>
    <lineage>
        <taxon>Eukaryota</taxon>
        <taxon>Fungi</taxon>
        <taxon>Fungi incertae sedis</taxon>
        <taxon>Mucoromycota</taxon>
        <taxon>Mucoromycotina</taxon>
        <taxon>Mucoromycetes</taxon>
        <taxon>Mucorales</taxon>
        <taxon>Lichtheimiaceae</taxon>
        <taxon>Circinella</taxon>
    </lineage>
</organism>
<dbReference type="PANTHER" id="PTHR38110">
    <property type="entry name" value="CHROMOSOME 23, WHOLE GENOME SHOTGUN SEQUENCE"/>
    <property type="match status" value="1"/>
</dbReference>
<proteinExistence type="predicted"/>
<sequence>MQRYPGRYPISMNTFFVNPGTTAPFIVELETIKASDKGMCTFVVKLKQRRDADSNMNPLDTLNAYHDTKDDYLIKNFAVISLSGTRPEQGFSQQRGELQDDIYKLSPIESLIQLPAQCEGDTTLKMYHDITKNDSKLHYAFEFADGRPVDNLAIVYFFDMYADPLGTLMNKNVDSEVINSWKPTLQYEIQFKRPIKTPIPRAYLSYEVCNVIHGRWDMDGCIYDEQGELLATTRHQLRIIPRKTKQASTSSESKL</sequence>
<evidence type="ECO:0000313" key="2">
    <source>
        <dbReference type="EMBL" id="KAG2223653.1"/>
    </source>
</evidence>
<dbReference type="InterPro" id="IPR029069">
    <property type="entry name" value="HotDog_dom_sf"/>
</dbReference>
<evidence type="ECO:0000313" key="3">
    <source>
        <dbReference type="Proteomes" id="UP000646827"/>
    </source>
</evidence>
<reference evidence="2 3" key="1">
    <citation type="submission" date="2020-12" db="EMBL/GenBank/DDBJ databases">
        <title>Metabolic potential, ecology and presence of endohyphal bacteria is reflected in genomic diversity of Mucoromycotina.</title>
        <authorList>
            <person name="Muszewska A."/>
            <person name="Okrasinska A."/>
            <person name="Steczkiewicz K."/>
            <person name="Drgas O."/>
            <person name="Orlowska M."/>
            <person name="Perlinska-Lenart U."/>
            <person name="Aleksandrzak-Piekarczyk T."/>
            <person name="Szatraj K."/>
            <person name="Zielenkiewicz U."/>
            <person name="Pilsyk S."/>
            <person name="Malc E."/>
            <person name="Mieczkowski P."/>
            <person name="Kruszewska J.S."/>
            <person name="Biernat P."/>
            <person name="Pawlowska J."/>
        </authorList>
    </citation>
    <scope>NUCLEOTIDE SEQUENCE [LARGE SCALE GENOMIC DNA]</scope>
    <source>
        <strain evidence="2 3">CBS 142.35</strain>
    </source>
</reference>
<dbReference type="AlphaFoldDB" id="A0A8H7S7T8"/>
<dbReference type="OrthoDB" id="2532955at2759"/>
<dbReference type="InterPro" id="IPR049450">
    <property type="entry name" value="ACOT8-like_C"/>
</dbReference>
<dbReference type="EMBL" id="JAEPRB010000057">
    <property type="protein sequence ID" value="KAG2223653.1"/>
    <property type="molecule type" value="Genomic_DNA"/>
</dbReference>
<gene>
    <name evidence="2" type="ORF">INT45_010012</name>
</gene>
<dbReference type="SUPFAM" id="SSF54637">
    <property type="entry name" value="Thioesterase/thiol ester dehydrase-isomerase"/>
    <property type="match status" value="1"/>
</dbReference>
<dbReference type="Proteomes" id="UP000646827">
    <property type="component" value="Unassembled WGS sequence"/>
</dbReference>
<dbReference type="Gene3D" id="2.40.160.210">
    <property type="entry name" value="Acyl-CoA thioesterase, double hotdog domain"/>
    <property type="match status" value="1"/>
</dbReference>
<name>A0A8H7S7T8_9FUNG</name>